<evidence type="ECO:0000256" key="3">
    <source>
        <dbReference type="ARBA" id="ARBA00022692"/>
    </source>
</evidence>
<dbReference type="GO" id="GO:0015171">
    <property type="term" value="F:amino acid transmembrane transporter activity"/>
    <property type="evidence" value="ECO:0007669"/>
    <property type="project" value="TreeGrafter"/>
</dbReference>
<comment type="subcellular location">
    <subcellularLocation>
        <location evidence="1">Cell membrane</location>
        <topology evidence="1">Multi-pass membrane protein</topology>
    </subcellularLocation>
</comment>
<organism evidence="7 8">
    <name type="scientific">Marininema halotolerans</name>
    <dbReference type="NCBI Taxonomy" id="1155944"/>
    <lineage>
        <taxon>Bacteria</taxon>
        <taxon>Bacillati</taxon>
        <taxon>Bacillota</taxon>
        <taxon>Bacilli</taxon>
        <taxon>Bacillales</taxon>
        <taxon>Thermoactinomycetaceae</taxon>
        <taxon>Marininema</taxon>
    </lineage>
</organism>
<evidence type="ECO:0000256" key="1">
    <source>
        <dbReference type="ARBA" id="ARBA00004651"/>
    </source>
</evidence>
<sequence length="206" mass="22668">MTELFSIVIITILATISPGPDFAMITRNSYLYGRSSGLVAALGISLGVQVHVFYTIFGIGLIISQSIILFSVIKMVGALYLIYIGLKAFFNRKDLPTHIQGGQDSLSTFSSLKTGFLTNALNPKTTLFVVSTFTQAVNTHTPLAIQVSYGLFMSIIHFLWFGLVALFFSQENIRMKIMSYQKIADRCIGSILMMLGISLLFVNGTK</sequence>
<feature type="transmembrane region" description="Helical" evidence="6">
    <location>
        <begin position="67"/>
        <end position="86"/>
    </location>
</feature>
<keyword evidence="3 6" id="KW-0812">Transmembrane</keyword>
<dbReference type="OrthoDB" id="9784202at2"/>
<dbReference type="EMBL" id="FPAA01000005">
    <property type="protein sequence ID" value="SFS63822.1"/>
    <property type="molecule type" value="Genomic_DNA"/>
</dbReference>
<evidence type="ECO:0000313" key="8">
    <source>
        <dbReference type="Proteomes" id="UP000198660"/>
    </source>
</evidence>
<proteinExistence type="predicted"/>
<dbReference type="PANTHER" id="PTHR30086">
    <property type="entry name" value="ARGININE EXPORTER PROTEIN ARGO"/>
    <property type="match status" value="1"/>
</dbReference>
<gene>
    <name evidence="7" type="ORF">SAMN05444972_10576</name>
</gene>
<feature type="transmembrane region" description="Helical" evidence="6">
    <location>
        <begin position="39"/>
        <end position="60"/>
    </location>
</feature>
<evidence type="ECO:0000256" key="2">
    <source>
        <dbReference type="ARBA" id="ARBA00022475"/>
    </source>
</evidence>
<dbReference type="GO" id="GO:0005886">
    <property type="term" value="C:plasma membrane"/>
    <property type="evidence" value="ECO:0007669"/>
    <property type="project" value="UniProtKB-SubCell"/>
</dbReference>
<dbReference type="RefSeq" id="WP_091836313.1">
    <property type="nucleotide sequence ID" value="NZ_FPAA01000005.1"/>
</dbReference>
<keyword evidence="5 6" id="KW-0472">Membrane</keyword>
<dbReference type="InterPro" id="IPR001123">
    <property type="entry name" value="LeuE-type"/>
</dbReference>
<protein>
    <submittedName>
        <fullName evidence="7">Resistance to homoserine/threonine (RhtB) family protein</fullName>
    </submittedName>
</protein>
<dbReference type="Pfam" id="PF01810">
    <property type="entry name" value="LysE"/>
    <property type="match status" value="1"/>
</dbReference>
<keyword evidence="2" id="KW-1003">Cell membrane</keyword>
<evidence type="ECO:0000256" key="4">
    <source>
        <dbReference type="ARBA" id="ARBA00022989"/>
    </source>
</evidence>
<dbReference type="AlphaFoldDB" id="A0A1I6RGI9"/>
<feature type="transmembrane region" description="Helical" evidence="6">
    <location>
        <begin position="147"/>
        <end position="168"/>
    </location>
</feature>
<dbReference type="PANTHER" id="PTHR30086:SF21">
    <property type="entry name" value="TRANSPORT PROTEIN"/>
    <property type="match status" value="1"/>
</dbReference>
<evidence type="ECO:0000256" key="6">
    <source>
        <dbReference type="SAM" id="Phobius"/>
    </source>
</evidence>
<evidence type="ECO:0000313" key="7">
    <source>
        <dbReference type="EMBL" id="SFS63822.1"/>
    </source>
</evidence>
<reference evidence="8" key="1">
    <citation type="submission" date="2016-10" db="EMBL/GenBank/DDBJ databases">
        <authorList>
            <person name="Varghese N."/>
            <person name="Submissions S."/>
        </authorList>
    </citation>
    <scope>NUCLEOTIDE SEQUENCE [LARGE SCALE GENOMIC DNA]</scope>
    <source>
        <strain evidence="8">DSM 45789</strain>
    </source>
</reference>
<dbReference type="PIRSF" id="PIRSF006324">
    <property type="entry name" value="LeuE"/>
    <property type="match status" value="1"/>
</dbReference>
<name>A0A1I6RGI9_9BACL</name>
<dbReference type="Proteomes" id="UP000198660">
    <property type="component" value="Unassembled WGS sequence"/>
</dbReference>
<accession>A0A1I6RGI9</accession>
<feature type="transmembrane region" description="Helical" evidence="6">
    <location>
        <begin position="188"/>
        <end position="205"/>
    </location>
</feature>
<keyword evidence="4 6" id="KW-1133">Transmembrane helix</keyword>
<keyword evidence="8" id="KW-1185">Reference proteome</keyword>
<evidence type="ECO:0000256" key="5">
    <source>
        <dbReference type="ARBA" id="ARBA00023136"/>
    </source>
</evidence>